<dbReference type="Pfam" id="PF18759">
    <property type="entry name" value="Plavaka"/>
    <property type="match status" value="1"/>
</dbReference>
<proteinExistence type="predicted"/>
<dbReference type="OrthoDB" id="3199698at2759"/>
<evidence type="ECO:0000259" key="2">
    <source>
        <dbReference type="PROSITE" id="PS00028"/>
    </source>
</evidence>
<feature type="region of interest" description="Disordered" evidence="1">
    <location>
        <begin position="724"/>
        <end position="743"/>
    </location>
</feature>
<dbReference type="AlphaFoldDB" id="A0A4Y7SI82"/>
<dbReference type="Proteomes" id="UP000298030">
    <property type="component" value="Unassembled WGS sequence"/>
</dbReference>
<evidence type="ECO:0000313" key="3">
    <source>
        <dbReference type="EMBL" id="TEB21378.1"/>
    </source>
</evidence>
<protein>
    <recommendedName>
        <fullName evidence="2">C2H2-type domain-containing protein</fullName>
    </recommendedName>
</protein>
<dbReference type="STRING" id="71717.A0A4Y7SI82"/>
<dbReference type="PROSITE" id="PS00028">
    <property type="entry name" value="ZINC_FINGER_C2H2_1"/>
    <property type="match status" value="1"/>
</dbReference>
<dbReference type="InterPro" id="IPR041078">
    <property type="entry name" value="Plavaka"/>
</dbReference>
<reference evidence="3 4" key="1">
    <citation type="journal article" date="2019" name="Nat. Ecol. Evol.">
        <title>Megaphylogeny resolves global patterns of mushroom evolution.</title>
        <authorList>
            <person name="Varga T."/>
            <person name="Krizsan K."/>
            <person name="Foldi C."/>
            <person name="Dima B."/>
            <person name="Sanchez-Garcia M."/>
            <person name="Sanchez-Ramirez S."/>
            <person name="Szollosi G.J."/>
            <person name="Szarkandi J.G."/>
            <person name="Papp V."/>
            <person name="Albert L."/>
            <person name="Andreopoulos W."/>
            <person name="Angelini C."/>
            <person name="Antonin V."/>
            <person name="Barry K.W."/>
            <person name="Bougher N.L."/>
            <person name="Buchanan P."/>
            <person name="Buyck B."/>
            <person name="Bense V."/>
            <person name="Catcheside P."/>
            <person name="Chovatia M."/>
            <person name="Cooper J."/>
            <person name="Damon W."/>
            <person name="Desjardin D."/>
            <person name="Finy P."/>
            <person name="Geml J."/>
            <person name="Haridas S."/>
            <person name="Hughes K."/>
            <person name="Justo A."/>
            <person name="Karasinski D."/>
            <person name="Kautmanova I."/>
            <person name="Kiss B."/>
            <person name="Kocsube S."/>
            <person name="Kotiranta H."/>
            <person name="LaButti K.M."/>
            <person name="Lechner B.E."/>
            <person name="Liimatainen K."/>
            <person name="Lipzen A."/>
            <person name="Lukacs Z."/>
            <person name="Mihaltcheva S."/>
            <person name="Morgado L.N."/>
            <person name="Niskanen T."/>
            <person name="Noordeloos M.E."/>
            <person name="Ohm R.A."/>
            <person name="Ortiz-Santana B."/>
            <person name="Ovrebo C."/>
            <person name="Racz N."/>
            <person name="Riley R."/>
            <person name="Savchenko A."/>
            <person name="Shiryaev A."/>
            <person name="Soop K."/>
            <person name="Spirin V."/>
            <person name="Szebenyi C."/>
            <person name="Tomsovsky M."/>
            <person name="Tulloss R.E."/>
            <person name="Uehling J."/>
            <person name="Grigoriev I.V."/>
            <person name="Vagvolgyi C."/>
            <person name="Papp T."/>
            <person name="Martin F.M."/>
            <person name="Miettinen O."/>
            <person name="Hibbett D.S."/>
            <person name="Nagy L.G."/>
        </authorList>
    </citation>
    <scope>NUCLEOTIDE SEQUENCE [LARGE SCALE GENOMIC DNA]</scope>
    <source>
        <strain evidence="3 4">FP101781</strain>
    </source>
</reference>
<feature type="region of interest" description="Disordered" evidence="1">
    <location>
        <begin position="55"/>
        <end position="74"/>
    </location>
</feature>
<feature type="region of interest" description="Disordered" evidence="1">
    <location>
        <begin position="85"/>
        <end position="141"/>
    </location>
</feature>
<name>A0A4Y7SI82_COPMI</name>
<dbReference type="InterPro" id="IPR013087">
    <property type="entry name" value="Znf_C2H2_type"/>
</dbReference>
<comment type="caution">
    <text evidence="3">The sequence shown here is derived from an EMBL/GenBank/DDBJ whole genome shotgun (WGS) entry which is preliminary data.</text>
</comment>
<keyword evidence="4" id="KW-1185">Reference proteome</keyword>
<dbReference type="EMBL" id="QPFP01000112">
    <property type="protein sequence ID" value="TEB21378.1"/>
    <property type="molecule type" value="Genomic_DNA"/>
</dbReference>
<organism evidence="3 4">
    <name type="scientific">Coprinellus micaceus</name>
    <name type="common">Glistening ink-cap mushroom</name>
    <name type="synonym">Coprinus micaceus</name>
    <dbReference type="NCBI Taxonomy" id="71717"/>
    <lineage>
        <taxon>Eukaryota</taxon>
        <taxon>Fungi</taxon>
        <taxon>Dikarya</taxon>
        <taxon>Basidiomycota</taxon>
        <taxon>Agaricomycotina</taxon>
        <taxon>Agaricomycetes</taxon>
        <taxon>Agaricomycetidae</taxon>
        <taxon>Agaricales</taxon>
        <taxon>Agaricineae</taxon>
        <taxon>Psathyrellaceae</taxon>
        <taxon>Coprinellus</taxon>
    </lineage>
</organism>
<evidence type="ECO:0000313" key="4">
    <source>
        <dbReference type="Proteomes" id="UP000298030"/>
    </source>
</evidence>
<evidence type="ECO:0000256" key="1">
    <source>
        <dbReference type="SAM" id="MobiDB-lite"/>
    </source>
</evidence>
<gene>
    <name evidence="3" type="ORF">FA13DRAFT_1766651</name>
</gene>
<accession>A0A4Y7SI82</accession>
<feature type="domain" description="C2H2-type" evidence="2">
    <location>
        <begin position="15"/>
        <end position="38"/>
    </location>
</feature>
<sequence length="978" mass="110656">MPPKLKSITHKRWSCTTVGCRSRFTSQYHRDQHIYYKHTVPAPIQNFINQVGPSVYQPQHDERRPSSANGDDAQELGQPLEYAEGANARQPDDPTLPPTRTEYHPRLDGTPCDIDGYDLPEHTGTPSSEGNDEPSNPYEPFKSKSQFELADLLYVKDEMSGNNIDDLLRVLEDHYRSESPIVENRETLFALIDSIKDGNVPWDSFSVRYNGDLPIGQDIPPWMLQDHEVWFRDVGTAMEQIIGNRELAKVMDYAPKRIFQDGKRQYKDMMSGNWAWTQADAIADADKTTHGAMFVPVNLGSDKTTVSVATGQNDFYPLYGSPGNVHNTARRGHRNAVVLLGFLAIPKTSKEYADDATYRKFRRQLFHLSLERILRPLRQSMLKPKVVRCGDGHYRRIIYGIGAYIADYPEQALLACIVQGWCPKCTAPSDNLDCKAEHYVPRSHDHTDTALDAHTLDQLWDDYGILGDIIPFTAAFPRADIHELIAPDLLHQIIKGTFKDHLVDWTVAYIKQGHPGREGDRILADIDRRIAAVPSFPGLRHFYEGRGYKQWTGDDSKGLMKVFLPAIAGHVPSEIVQTLRTFLDFAYLVRRNVITENDLRRLDQLVEDFQNLREVFRDAGVRLNFNLPRQHSMVHYRRLIQQFGAPNGLCSSITESKHIKAIKKPYRRSNRNKPLGQMLVTNQRVDKLNALKSKLRSKGHLSGPIISDSQCSSTLLEAEKVTVREGPRAMEGEAQPVDDAAGLGDVQLAKRAAPRRARTTAEIVAEDGRPAIMLLPSLIRIHVHKHTSGQSDVSTDDINLDECPMVPNLRIYTYPSARAIFLAPSDLSGVEGMKSERIRAVESWYGNPRYDCLLIGKSDEEGFQGYLVARALLFFSFRHEGVLHECALVHWFSTFGDAPCPDTGMWVVTPDFRVRQGVRVPVVDVVPIQCIFRSVHLIGVAGRHHLPLHGLEHWKSLDSFKAFYVNKYADHHSNETVF</sequence>